<evidence type="ECO:0008006" key="3">
    <source>
        <dbReference type="Google" id="ProtNLM"/>
    </source>
</evidence>
<dbReference type="SUPFAM" id="SSF54534">
    <property type="entry name" value="FKBP-like"/>
    <property type="match status" value="1"/>
</dbReference>
<accession>A0ABV7VTQ4</accession>
<evidence type="ECO:0000313" key="2">
    <source>
        <dbReference type="Proteomes" id="UP001595722"/>
    </source>
</evidence>
<dbReference type="RefSeq" id="WP_376867039.1">
    <property type="nucleotide sequence ID" value="NZ_JBHRYB010000013.1"/>
</dbReference>
<protein>
    <recommendedName>
        <fullName evidence="3">Transcription elongation factor GreA/GreB C-terminal domain-containing protein</fullName>
    </recommendedName>
</protein>
<evidence type="ECO:0000313" key="1">
    <source>
        <dbReference type="EMBL" id="MFC3680936.1"/>
    </source>
</evidence>
<reference evidence="2" key="1">
    <citation type="journal article" date="2019" name="Int. J. Syst. Evol. Microbiol.">
        <title>The Global Catalogue of Microorganisms (GCM) 10K type strain sequencing project: providing services to taxonomists for standard genome sequencing and annotation.</title>
        <authorList>
            <consortium name="The Broad Institute Genomics Platform"/>
            <consortium name="The Broad Institute Genome Sequencing Center for Infectious Disease"/>
            <person name="Wu L."/>
            <person name="Ma J."/>
        </authorList>
    </citation>
    <scope>NUCLEOTIDE SEQUENCE [LARGE SCALE GENOMIC DNA]</scope>
    <source>
        <strain evidence="2">KCTC 42424</strain>
    </source>
</reference>
<keyword evidence="2" id="KW-1185">Reference proteome</keyword>
<gene>
    <name evidence="1" type="ORF">ACFOMG_12590</name>
</gene>
<sequence>MYTDLDKCFLKQQLLEALDQQIDAAMAAAQQAQQAASHEDNQPENQYDTLSLEAAYLAHGQSERILQLQQQRITLARWQVTDFTADDVVASGALVVLQLQDEPRPQRLIWITPLGGLQLSQRDCLIQVISNETPLAARLRGLTVGDELELPGQAGCWELVSLV</sequence>
<organism evidence="1 2">
    <name type="scientific">Bacterioplanoides pacificum</name>
    <dbReference type="NCBI Taxonomy" id="1171596"/>
    <lineage>
        <taxon>Bacteria</taxon>
        <taxon>Pseudomonadati</taxon>
        <taxon>Pseudomonadota</taxon>
        <taxon>Gammaproteobacteria</taxon>
        <taxon>Oceanospirillales</taxon>
        <taxon>Oceanospirillaceae</taxon>
        <taxon>Bacterioplanoides</taxon>
    </lineage>
</organism>
<comment type="caution">
    <text evidence="1">The sequence shown here is derived from an EMBL/GenBank/DDBJ whole genome shotgun (WGS) entry which is preliminary data.</text>
</comment>
<proteinExistence type="predicted"/>
<dbReference type="EMBL" id="JBHRYB010000013">
    <property type="protein sequence ID" value="MFC3680936.1"/>
    <property type="molecule type" value="Genomic_DNA"/>
</dbReference>
<dbReference type="Proteomes" id="UP001595722">
    <property type="component" value="Unassembled WGS sequence"/>
</dbReference>
<name>A0ABV7VTQ4_9GAMM</name>